<gene>
    <name evidence="7" type="primary">msrQ</name>
    <name evidence="9" type="ORF">C8N32_11362</name>
</gene>
<dbReference type="GO" id="GO:0046872">
    <property type="term" value="F:metal ion binding"/>
    <property type="evidence" value="ECO:0007669"/>
    <property type="project" value="UniProtKB-KW"/>
</dbReference>
<evidence type="ECO:0000256" key="7">
    <source>
        <dbReference type="HAMAP-Rule" id="MF_01207"/>
    </source>
</evidence>
<dbReference type="HAMAP" id="MF_01207">
    <property type="entry name" value="MsrQ"/>
    <property type="match status" value="1"/>
</dbReference>
<evidence type="ECO:0000313" key="9">
    <source>
        <dbReference type="EMBL" id="PTN01453.1"/>
    </source>
</evidence>
<evidence type="ECO:0000256" key="3">
    <source>
        <dbReference type="ARBA" id="ARBA00022692"/>
    </source>
</evidence>
<dbReference type="GO" id="GO:0009055">
    <property type="term" value="F:electron transfer activity"/>
    <property type="evidence" value="ECO:0007669"/>
    <property type="project" value="UniProtKB-UniRule"/>
</dbReference>
<evidence type="ECO:0000256" key="1">
    <source>
        <dbReference type="ARBA" id="ARBA00004141"/>
    </source>
</evidence>
<keyword evidence="7" id="KW-0249">Electron transport</keyword>
<name>A0A2T5BQL6_9RHOB</name>
<dbReference type="Pfam" id="PF01794">
    <property type="entry name" value="Ferric_reduct"/>
    <property type="match status" value="1"/>
</dbReference>
<evidence type="ECO:0000256" key="6">
    <source>
        <dbReference type="ARBA" id="ARBA00023136"/>
    </source>
</evidence>
<evidence type="ECO:0000313" key="10">
    <source>
        <dbReference type="Proteomes" id="UP000243859"/>
    </source>
</evidence>
<dbReference type="AlphaFoldDB" id="A0A2T5BQL6"/>
<dbReference type="GO" id="GO:0010181">
    <property type="term" value="F:FMN binding"/>
    <property type="evidence" value="ECO:0007669"/>
    <property type="project" value="UniProtKB-UniRule"/>
</dbReference>
<keyword evidence="7" id="KW-0285">Flavoprotein</keyword>
<keyword evidence="7" id="KW-0288">FMN</keyword>
<dbReference type="GO" id="GO:0030091">
    <property type="term" value="P:protein repair"/>
    <property type="evidence" value="ECO:0007669"/>
    <property type="project" value="UniProtKB-UniRule"/>
</dbReference>
<keyword evidence="3 7" id="KW-0812">Transmembrane</keyword>
<sequence length="200" mass="22382">MNRSGAIAMGLRRVPVWMVYCLGMVPAFWGLWLGLTGGLGAEPVRALEQHLGETALQFLIAVLAITPLRRAGVNLVRFRRALGVLSFVYVCLHLGVWLLDLRSWPLIWADLVKRPYITVGMAAGLLLVPLALTSNDRAVRRLGPARWRRLHRLTYPAVSLGGVHYLMLVKGWPAAPILYMAVIITLLSFRIRLLRVRFPA</sequence>
<feature type="transmembrane region" description="Helical" evidence="7">
    <location>
        <begin position="153"/>
        <end position="171"/>
    </location>
</feature>
<comment type="cofactor">
    <cofactor evidence="7">
        <name>heme b</name>
        <dbReference type="ChEBI" id="CHEBI:60344"/>
    </cofactor>
    <text evidence="7">Binds 1 heme b (iron(II)-protoporphyrin IX) group per subunit.</text>
</comment>
<dbReference type="NCBIfam" id="NF003833">
    <property type="entry name" value="PRK05419.1-5"/>
    <property type="match status" value="1"/>
</dbReference>
<protein>
    <recommendedName>
        <fullName evidence="7">Protein-methionine-sulfoxide reductase heme-binding subunit MsrQ</fullName>
    </recommendedName>
    <alternativeName>
        <fullName evidence="7">Flavocytochrome MsrQ</fullName>
    </alternativeName>
</protein>
<feature type="transmembrane region" description="Helical" evidence="7">
    <location>
        <begin position="177"/>
        <end position="194"/>
    </location>
</feature>
<dbReference type="GO" id="GO:0020037">
    <property type="term" value="F:heme binding"/>
    <property type="evidence" value="ECO:0007669"/>
    <property type="project" value="UniProtKB-UniRule"/>
</dbReference>
<accession>A0A2T5BQL6</accession>
<proteinExistence type="inferred from homology"/>
<evidence type="ECO:0000259" key="8">
    <source>
        <dbReference type="Pfam" id="PF01794"/>
    </source>
</evidence>
<evidence type="ECO:0000256" key="5">
    <source>
        <dbReference type="ARBA" id="ARBA00023004"/>
    </source>
</evidence>
<dbReference type="PANTHER" id="PTHR36964">
    <property type="entry name" value="PROTEIN-METHIONINE-SULFOXIDE REDUCTASE HEME-BINDING SUBUNIT MSRQ"/>
    <property type="match status" value="1"/>
</dbReference>
<keyword evidence="7" id="KW-0479">Metal-binding</keyword>
<comment type="subunit">
    <text evidence="7">Heterodimer of a catalytic subunit (MsrP) and a heme-binding subunit (MsrQ).</text>
</comment>
<comment type="similarity">
    <text evidence="7">Belongs to the MsrQ family.</text>
</comment>
<evidence type="ECO:0000256" key="4">
    <source>
        <dbReference type="ARBA" id="ARBA00022989"/>
    </source>
</evidence>
<organism evidence="9 10">
    <name type="scientific">Rhodovulum imhoffii</name>
    <dbReference type="NCBI Taxonomy" id="365340"/>
    <lineage>
        <taxon>Bacteria</taxon>
        <taxon>Pseudomonadati</taxon>
        <taxon>Pseudomonadota</taxon>
        <taxon>Alphaproteobacteria</taxon>
        <taxon>Rhodobacterales</taxon>
        <taxon>Paracoccaceae</taxon>
        <taxon>Rhodovulum</taxon>
    </lineage>
</organism>
<comment type="function">
    <text evidence="7">Part of the MsrPQ system that repairs oxidized periplasmic proteins containing methionine sulfoxide residues (Met-O), using respiratory chain electrons. Thus protects these proteins from oxidative-stress damage caused by reactive species of oxygen and chlorine generated by the host defense mechanisms. MsrPQ is essential for the maintenance of envelope integrity under bleach stress, rescuing a wide series of structurally unrelated periplasmic proteins from methionine oxidation. MsrQ provides electrons for reduction to the reductase catalytic subunit MsrP, using the quinone pool of the respiratory chain.</text>
</comment>
<keyword evidence="4 7" id="KW-1133">Transmembrane helix</keyword>
<dbReference type="Proteomes" id="UP000243859">
    <property type="component" value="Unassembled WGS sequence"/>
</dbReference>
<dbReference type="GO" id="GO:0016679">
    <property type="term" value="F:oxidoreductase activity, acting on diphenols and related substances as donors"/>
    <property type="evidence" value="ECO:0007669"/>
    <property type="project" value="TreeGrafter"/>
</dbReference>
<comment type="cofactor">
    <cofactor evidence="7">
        <name>FMN</name>
        <dbReference type="ChEBI" id="CHEBI:58210"/>
    </cofactor>
    <text evidence="7">Binds 1 FMN per subunit.</text>
</comment>
<feature type="transmembrane region" description="Helical" evidence="7">
    <location>
        <begin position="114"/>
        <end position="132"/>
    </location>
</feature>
<dbReference type="InterPro" id="IPR022837">
    <property type="entry name" value="MsrQ-like"/>
</dbReference>
<keyword evidence="10" id="KW-1185">Reference proteome</keyword>
<comment type="caution">
    <text evidence="9">The sequence shown here is derived from an EMBL/GenBank/DDBJ whole genome shotgun (WGS) entry which is preliminary data.</text>
</comment>
<feature type="domain" description="Ferric oxidoreductase" evidence="8">
    <location>
        <begin position="56"/>
        <end position="160"/>
    </location>
</feature>
<comment type="subcellular location">
    <subcellularLocation>
        <location evidence="7">Cell membrane</location>
        <topology evidence="7">Multi-pass membrane protein</topology>
    </subcellularLocation>
    <subcellularLocation>
        <location evidence="1">Membrane</location>
        <topology evidence="1">Multi-pass membrane protein</topology>
    </subcellularLocation>
</comment>
<feature type="transmembrane region" description="Helical" evidence="7">
    <location>
        <begin position="16"/>
        <end position="35"/>
    </location>
</feature>
<dbReference type="PANTHER" id="PTHR36964:SF1">
    <property type="entry name" value="PROTEIN-METHIONINE-SULFOXIDE REDUCTASE HEME-BINDING SUBUNIT MSRQ"/>
    <property type="match status" value="1"/>
</dbReference>
<keyword evidence="6 7" id="KW-0472">Membrane</keyword>
<dbReference type="EMBL" id="QAAA01000013">
    <property type="protein sequence ID" value="PTN01453.1"/>
    <property type="molecule type" value="Genomic_DNA"/>
</dbReference>
<feature type="transmembrane region" description="Helical" evidence="7">
    <location>
        <begin position="81"/>
        <end position="99"/>
    </location>
</feature>
<reference evidence="9 10" key="1">
    <citation type="submission" date="2018-04" db="EMBL/GenBank/DDBJ databases">
        <title>Genomic Encyclopedia of Archaeal and Bacterial Type Strains, Phase II (KMG-II): from individual species to whole genera.</title>
        <authorList>
            <person name="Goeker M."/>
        </authorList>
    </citation>
    <scope>NUCLEOTIDE SEQUENCE [LARGE SCALE GENOMIC DNA]</scope>
    <source>
        <strain evidence="9 10">DSM 18064</strain>
    </source>
</reference>
<dbReference type="InterPro" id="IPR013130">
    <property type="entry name" value="Fe3_Rdtase_TM_dom"/>
</dbReference>
<dbReference type="GO" id="GO:0005886">
    <property type="term" value="C:plasma membrane"/>
    <property type="evidence" value="ECO:0007669"/>
    <property type="project" value="UniProtKB-SubCell"/>
</dbReference>
<keyword evidence="5 7" id="KW-0408">Iron</keyword>
<keyword evidence="7" id="KW-0349">Heme</keyword>
<keyword evidence="2 7" id="KW-0813">Transport</keyword>
<keyword evidence="7" id="KW-1003">Cell membrane</keyword>
<evidence type="ECO:0000256" key="2">
    <source>
        <dbReference type="ARBA" id="ARBA00022448"/>
    </source>
</evidence>
<feature type="transmembrane region" description="Helical" evidence="7">
    <location>
        <begin position="55"/>
        <end position="72"/>
    </location>
</feature>